<feature type="transmembrane region" description="Helical" evidence="8">
    <location>
        <begin position="365"/>
        <end position="391"/>
    </location>
</feature>
<evidence type="ECO:0000256" key="7">
    <source>
        <dbReference type="ARBA" id="ARBA00023136"/>
    </source>
</evidence>
<evidence type="ECO:0000313" key="10">
    <source>
        <dbReference type="EMBL" id="EDW03499.1"/>
    </source>
</evidence>
<evidence type="ECO:0000256" key="8">
    <source>
        <dbReference type="SAM" id="Phobius"/>
    </source>
</evidence>
<feature type="transmembrane region" description="Helical" evidence="8">
    <location>
        <begin position="21"/>
        <end position="41"/>
    </location>
</feature>
<proteinExistence type="predicted"/>
<evidence type="ECO:0000256" key="6">
    <source>
        <dbReference type="ARBA" id="ARBA00022989"/>
    </source>
</evidence>
<evidence type="ECO:0000256" key="1">
    <source>
        <dbReference type="ARBA" id="ARBA00004651"/>
    </source>
</evidence>
<keyword evidence="11" id="KW-1185">Reference proteome</keyword>
<dbReference type="PROSITE" id="PS00217">
    <property type="entry name" value="SUGAR_TRANSPORT_2"/>
    <property type="match status" value="1"/>
</dbReference>
<dbReference type="OMA" id="TEISWMA"/>
<reference evidence="10 11" key="1">
    <citation type="journal article" date="2007" name="Nature">
        <title>Evolution of genes and genomes on the Drosophila phylogeny.</title>
        <authorList>
            <consortium name="Drosophila 12 Genomes Consortium"/>
            <person name="Clark A.G."/>
            <person name="Eisen M.B."/>
            <person name="Smith D.R."/>
            <person name="Bergman C.M."/>
            <person name="Oliver B."/>
            <person name="Markow T.A."/>
            <person name="Kaufman T.C."/>
            <person name="Kellis M."/>
            <person name="Gelbart W."/>
            <person name="Iyer V.N."/>
            <person name="Pollard D.A."/>
            <person name="Sackton T.B."/>
            <person name="Larracuente A.M."/>
            <person name="Singh N.D."/>
            <person name="Abad J.P."/>
            <person name="Abt D.N."/>
            <person name="Adryan B."/>
            <person name="Aguade M."/>
            <person name="Akashi H."/>
            <person name="Anderson W.W."/>
            <person name="Aquadro C.F."/>
            <person name="Ardell D.H."/>
            <person name="Arguello R."/>
            <person name="Artieri C.G."/>
            <person name="Barbash D.A."/>
            <person name="Barker D."/>
            <person name="Barsanti P."/>
            <person name="Batterham P."/>
            <person name="Batzoglou S."/>
            <person name="Begun D."/>
            <person name="Bhutkar A."/>
            <person name="Blanco E."/>
            <person name="Bosak S.A."/>
            <person name="Bradley R.K."/>
            <person name="Brand A.D."/>
            <person name="Brent M.R."/>
            <person name="Brooks A.N."/>
            <person name="Brown R.H."/>
            <person name="Butlin R.K."/>
            <person name="Caggese C."/>
            <person name="Calvi B.R."/>
            <person name="Bernardo de Carvalho A."/>
            <person name="Caspi A."/>
            <person name="Castrezana S."/>
            <person name="Celniker S.E."/>
            <person name="Chang J.L."/>
            <person name="Chapple C."/>
            <person name="Chatterji S."/>
            <person name="Chinwalla A."/>
            <person name="Civetta A."/>
            <person name="Clifton S.W."/>
            <person name="Comeron J.M."/>
            <person name="Costello J.C."/>
            <person name="Coyne J.A."/>
            <person name="Daub J."/>
            <person name="David R.G."/>
            <person name="Delcher A.L."/>
            <person name="Delehaunty K."/>
            <person name="Do C.B."/>
            <person name="Ebling H."/>
            <person name="Edwards K."/>
            <person name="Eickbush T."/>
            <person name="Evans J.D."/>
            <person name="Filipski A."/>
            <person name="Findeiss S."/>
            <person name="Freyhult E."/>
            <person name="Fulton L."/>
            <person name="Fulton R."/>
            <person name="Garcia A.C."/>
            <person name="Gardiner A."/>
            <person name="Garfield D.A."/>
            <person name="Garvin B.E."/>
            <person name="Gibson G."/>
            <person name="Gilbert D."/>
            <person name="Gnerre S."/>
            <person name="Godfrey J."/>
            <person name="Good R."/>
            <person name="Gotea V."/>
            <person name="Gravely B."/>
            <person name="Greenberg A.J."/>
            <person name="Griffiths-Jones S."/>
            <person name="Gross S."/>
            <person name="Guigo R."/>
            <person name="Gustafson E.A."/>
            <person name="Haerty W."/>
            <person name="Hahn M.W."/>
            <person name="Halligan D.L."/>
            <person name="Halpern A.L."/>
            <person name="Halter G.M."/>
            <person name="Han M.V."/>
            <person name="Heger A."/>
            <person name="Hillier L."/>
            <person name="Hinrichs A.S."/>
            <person name="Holmes I."/>
            <person name="Hoskins R.A."/>
            <person name="Hubisz M.J."/>
            <person name="Hultmark D."/>
            <person name="Huntley M.A."/>
            <person name="Jaffe D.B."/>
            <person name="Jagadeeshan S."/>
            <person name="Jeck W.R."/>
            <person name="Johnson J."/>
            <person name="Jones C.D."/>
            <person name="Jordan W.C."/>
            <person name="Karpen G.H."/>
            <person name="Kataoka E."/>
            <person name="Keightley P.D."/>
            <person name="Kheradpour P."/>
            <person name="Kirkness E.F."/>
            <person name="Koerich L.B."/>
            <person name="Kristiansen K."/>
            <person name="Kudrna D."/>
            <person name="Kulathinal R.J."/>
            <person name="Kumar S."/>
            <person name="Kwok R."/>
            <person name="Lander E."/>
            <person name="Langley C.H."/>
            <person name="Lapoint R."/>
            <person name="Lazzaro B.P."/>
            <person name="Lee S.J."/>
            <person name="Levesque L."/>
            <person name="Li R."/>
            <person name="Lin C.F."/>
            <person name="Lin M.F."/>
            <person name="Lindblad-Toh K."/>
            <person name="Llopart A."/>
            <person name="Long M."/>
            <person name="Low L."/>
            <person name="Lozovsky E."/>
            <person name="Lu J."/>
            <person name="Luo M."/>
            <person name="Machado C.A."/>
            <person name="Makalowski W."/>
            <person name="Marzo M."/>
            <person name="Matsuda M."/>
            <person name="Matzkin L."/>
            <person name="McAllister B."/>
            <person name="McBride C.S."/>
            <person name="McKernan B."/>
            <person name="McKernan K."/>
            <person name="Mendez-Lago M."/>
            <person name="Minx P."/>
            <person name="Mollenhauer M.U."/>
            <person name="Montooth K."/>
            <person name="Mount S.M."/>
            <person name="Mu X."/>
            <person name="Myers E."/>
            <person name="Negre B."/>
            <person name="Newfeld S."/>
            <person name="Nielsen R."/>
            <person name="Noor M.A."/>
            <person name="O'Grady P."/>
            <person name="Pachter L."/>
            <person name="Papaceit M."/>
            <person name="Parisi M.J."/>
            <person name="Parisi M."/>
            <person name="Parts L."/>
            <person name="Pedersen J.S."/>
            <person name="Pesole G."/>
            <person name="Phillippy A.M."/>
            <person name="Ponting C.P."/>
            <person name="Pop M."/>
            <person name="Porcelli D."/>
            <person name="Powell J.R."/>
            <person name="Prohaska S."/>
            <person name="Pruitt K."/>
            <person name="Puig M."/>
            <person name="Quesneville H."/>
            <person name="Ram K.R."/>
            <person name="Rand D."/>
            <person name="Rasmussen M.D."/>
            <person name="Reed L.K."/>
            <person name="Reenan R."/>
            <person name="Reily A."/>
            <person name="Remington K.A."/>
            <person name="Rieger T.T."/>
            <person name="Ritchie M.G."/>
            <person name="Robin C."/>
            <person name="Rogers Y.H."/>
            <person name="Rohde C."/>
            <person name="Rozas J."/>
            <person name="Rubenfield M.J."/>
            <person name="Ruiz A."/>
            <person name="Russo S."/>
            <person name="Salzberg S.L."/>
            <person name="Sanchez-Gracia A."/>
            <person name="Saranga D.J."/>
            <person name="Sato H."/>
            <person name="Schaeffer S.W."/>
            <person name="Schatz M.C."/>
            <person name="Schlenke T."/>
            <person name="Schwartz R."/>
            <person name="Segarra C."/>
            <person name="Singh R.S."/>
            <person name="Sirot L."/>
            <person name="Sirota M."/>
            <person name="Sisneros N.B."/>
            <person name="Smith C.D."/>
            <person name="Smith T.F."/>
            <person name="Spieth J."/>
            <person name="Stage D.E."/>
            <person name="Stark A."/>
            <person name="Stephan W."/>
            <person name="Strausberg R.L."/>
            <person name="Strempel S."/>
            <person name="Sturgill D."/>
            <person name="Sutton G."/>
            <person name="Sutton G.G."/>
            <person name="Tao W."/>
            <person name="Teichmann S."/>
            <person name="Tobari Y.N."/>
            <person name="Tomimura Y."/>
            <person name="Tsolas J.M."/>
            <person name="Valente V.L."/>
            <person name="Venter E."/>
            <person name="Venter J.C."/>
            <person name="Vicario S."/>
            <person name="Vieira F.G."/>
            <person name="Vilella A.J."/>
            <person name="Villasante A."/>
            <person name="Walenz B."/>
            <person name="Wang J."/>
            <person name="Wasserman M."/>
            <person name="Watts T."/>
            <person name="Wilson D."/>
            <person name="Wilson R.K."/>
            <person name="Wing R.A."/>
            <person name="Wolfner M.F."/>
            <person name="Wong A."/>
            <person name="Wong G.K."/>
            <person name="Wu C.I."/>
            <person name="Wu G."/>
            <person name="Yamamoto D."/>
            <person name="Yang H.P."/>
            <person name="Yang S.P."/>
            <person name="Yorke J.A."/>
            <person name="Yoshida K."/>
            <person name="Zdobnov E."/>
            <person name="Zhang P."/>
            <person name="Zhang Y."/>
            <person name="Zimin A.V."/>
            <person name="Baldwin J."/>
            <person name="Abdouelleil A."/>
            <person name="Abdulkadir J."/>
            <person name="Abebe A."/>
            <person name="Abera B."/>
            <person name="Abreu J."/>
            <person name="Acer S.C."/>
            <person name="Aftuck L."/>
            <person name="Alexander A."/>
            <person name="An P."/>
            <person name="Anderson E."/>
            <person name="Anderson S."/>
            <person name="Arachi H."/>
            <person name="Azer M."/>
            <person name="Bachantsang P."/>
            <person name="Barry A."/>
            <person name="Bayul T."/>
            <person name="Berlin A."/>
            <person name="Bessette D."/>
            <person name="Bloom T."/>
            <person name="Blye J."/>
            <person name="Boguslavskiy L."/>
            <person name="Bonnet C."/>
            <person name="Boukhgalter B."/>
            <person name="Bourzgui I."/>
            <person name="Brown A."/>
            <person name="Cahill P."/>
            <person name="Channer S."/>
            <person name="Cheshatsang Y."/>
            <person name="Chuda L."/>
            <person name="Citroen M."/>
            <person name="Collymore A."/>
            <person name="Cooke P."/>
            <person name="Costello M."/>
            <person name="D'Aco K."/>
            <person name="Daza R."/>
            <person name="De Haan G."/>
            <person name="DeGray S."/>
            <person name="DeMaso C."/>
            <person name="Dhargay N."/>
            <person name="Dooley K."/>
            <person name="Dooley E."/>
            <person name="Doricent M."/>
            <person name="Dorje P."/>
            <person name="Dorjee K."/>
            <person name="Dupes A."/>
            <person name="Elong R."/>
            <person name="Falk J."/>
            <person name="Farina A."/>
            <person name="Faro S."/>
            <person name="Ferguson D."/>
            <person name="Fisher S."/>
            <person name="Foley C.D."/>
            <person name="Franke A."/>
            <person name="Friedrich D."/>
            <person name="Gadbois L."/>
            <person name="Gearin G."/>
            <person name="Gearin C.R."/>
            <person name="Giannoukos G."/>
            <person name="Goode T."/>
            <person name="Graham J."/>
            <person name="Grandbois E."/>
            <person name="Grewal S."/>
            <person name="Gyaltsen K."/>
            <person name="Hafez N."/>
            <person name="Hagos B."/>
            <person name="Hall J."/>
            <person name="Henson C."/>
            <person name="Hollinger A."/>
            <person name="Honan T."/>
            <person name="Huard M.D."/>
            <person name="Hughes L."/>
            <person name="Hurhula B."/>
            <person name="Husby M.E."/>
            <person name="Kamat A."/>
            <person name="Kanga B."/>
            <person name="Kashin S."/>
            <person name="Khazanovich D."/>
            <person name="Kisner P."/>
            <person name="Lance K."/>
            <person name="Lara M."/>
            <person name="Lee W."/>
            <person name="Lennon N."/>
            <person name="Letendre F."/>
            <person name="LeVine R."/>
            <person name="Lipovsky A."/>
            <person name="Liu X."/>
            <person name="Liu J."/>
            <person name="Liu S."/>
            <person name="Lokyitsang T."/>
            <person name="Lokyitsang Y."/>
            <person name="Lubonja R."/>
            <person name="Lui A."/>
            <person name="MacDonald P."/>
            <person name="Magnisalis V."/>
            <person name="Maru K."/>
            <person name="Matthews C."/>
            <person name="McCusker W."/>
            <person name="McDonough S."/>
            <person name="Mehta T."/>
            <person name="Meldrim J."/>
            <person name="Meneus L."/>
            <person name="Mihai O."/>
            <person name="Mihalev A."/>
            <person name="Mihova T."/>
            <person name="Mittelman R."/>
            <person name="Mlenga V."/>
            <person name="Montmayeur A."/>
            <person name="Mulrain L."/>
            <person name="Navidi A."/>
            <person name="Naylor J."/>
            <person name="Negash T."/>
            <person name="Nguyen T."/>
            <person name="Nguyen N."/>
            <person name="Nicol R."/>
            <person name="Norbu C."/>
            <person name="Norbu N."/>
            <person name="Novod N."/>
            <person name="O'Neill B."/>
            <person name="Osman S."/>
            <person name="Markiewicz E."/>
            <person name="Oyono O.L."/>
            <person name="Patti C."/>
            <person name="Phunkhang P."/>
            <person name="Pierre F."/>
            <person name="Priest M."/>
            <person name="Raghuraman S."/>
            <person name="Rege F."/>
            <person name="Reyes R."/>
            <person name="Rise C."/>
            <person name="Rogov P."/>
            <person name="Ross K."/>
            <person name="Ryan E."/>
            <person name="Settipalli S."/>
            <person name="Shea T."/>
            <person name="Sherpa N."/>
            <person name="Shi L."/>
            <person name="Shih D."/>
            <person name="Sparrow T."/>
            <person name="Spaulding J."/>
            <person name="Stalker J."/>
            <person name="Stange-Thomann N."/>
            <person name="Stavropoulos S."/>
            <person name="Stone C."/>
            <person name="Strader C."/>
            <person name="Tesfaye S."/>
            <person name="Thomson T."/>
            <person name="Thoulutsang Y."/>
            <person name="Thoulutsang D."/>
            <person name="Topham K."/>
            <person name="Topping I."/>
            <person name="Tsamla T."/>
            <person name="Vassiliev H."/>
            <person name="Vo A."/>
            <person name="Wangchuk T."/>
            <person name="Wangdi T."/>
            <person name="Weiand M."/>
            <person name="Wilkinson J."/>
            <person name="Wilson A."/>
            <person name="Yadav S."/>
            <person name="Young G."/>
            <person name="Yu Q."/>
            <person name="Zembek L."/>
            <person name="Zhong D."/>
            <person name="Zimmer A."/>
            <person name="Zwirko Z."/>
            <person name="Jaffe D.B."/>
            <person name="Alvarez P."/>
            <person name="Brockman W."/>
            <person name="Butler J."/>
            <person name="Chin C."/>
            <person name="Gnerre S."/>
            <person name="Grabherr M."/>
            <person name="Kleber M."/>
            <person name="Mauceli E."/>
            <person name="MacCallum I."/>
        </authorList>
    </citation>
    <scope>NUCLEOTIDE SEQUENCE [LARGE SCALE GENOMIC DNA]</scope>
    <source>
        <strain evidence="11">Tucson 15287-2541.00</strain>
    </source>
</reference>
<keyword evidence="4" id="KW-0762">Sugar transport</keyword>
<dbReference type="InterPro" id="IPR005829">
    <property type="entry name" value="Sugar_transporter_CS"/>
</dbReference>
<evidence type="ECO:0000256" key="2">
    <source>
        <dbReference type="ARBA" id="ARBA00022448"/>
    </source>
</evidence>
<sequence>MGANYLKLSNCLLNKRNRSQLFGTVIINIICISHGIGIGWLSPTLRKLQSTDTPLNIPISINEISWVDSALCLGSVTGNVFAGLLLNRIGSKMCLLLMAVPHTCLWLLVYFAKSVDYLIIGRYLAGITGGGIYLIHPLFISEISDAHIRGTLASMVMLSINIGILIGYILGTRLAYHLVPLIVVVCPICYFILVLLFIRDSPTHLIRKGKIMAAEQSFRYYKNIKGERDYLIKLAMVEFNYIKASLTNEDNVPHEVVLKDFFTREAIKGYGMAAVIIIANQFSALFVMINYMSDIFANSGSTMDPNTSTIIIGSVQILGAFVGTVLYDIFGRKALMVVSTGGVALSLAAFGFFTHFTGIYDFTAWSWVPVAIMAIDIFLGNIGLISCLFVLMVEMFPLKIRNTATSIAIVICSSLVFLILNIFPLCMAGWGLPATLWSCAAITAICFLCFLFFLRETKGKSMLEN</sequence>
<dbReference type="InterPro" id="IPR020846">
    <property type="entry name" value="MFS_dom"/>
</dbReference>
<keyword evidence="5 8" id="KW-0812">Transmembrane</keyword>
<evidence type="ECO:0000259" key="9">
    <source>
        <dbReference type="PROSITE" id="PS50850"/>
    </source>
</evidence>
<dbReference type="InParanoid" id="B4JDX9"/>
<evidence type="ECO:0000256" key="5">
    <source>
        <dbReference type="ARBA" id="ARBA00022692"/>
    </source>
</evidence>
<evidence type="ECO:0000256" key="3">
    <source>
        <dbReference type="ARBA" id="ARBA00022475"/>
    </source>
</evidence>
<dbReference type="PhylomeDB" id="B4JDX9"/>
<keyword evidence="3" id="KW-1003">Cell membrane</keyword>
<feature type="transmembrane region" description="Helical" evidence="8">
    <location>
        <begin position="269"/>
        <end position="289"/>
    </location>
</feature>
<dbReference type="PROSITE" id="PS50850">
    <property type="entry name" value="MFS"/>
    <property type="match status" value="1"/>
</dbReference>
<feature type="transmembrane region" description="Helical" evidence="8">
    <location>
        <begin position="334"/>
        <end position="353"/>
    </location>
</feature>
<dbReference type="InterPro" id="IPR044775">
    <property type="entry name" value="MFS_ERD6/Tret1-like"/>
</dbReference>
<dbReference type="InterPro" id="IPR005828">
    <property type="entry name" value="MFS_sugar_transport-like"/>
</dbReference>
<feature type="domain" description="Major facilitator superfamily (MFS) profile" evidence="9">
    <location>
        <begin position="23"/>
        <end position="458"/>
    </location>
</feature>
<dbReference type="Gene3D" id="1.20.1250.20">
    <property type="entry name" value="MFS general substrate transporter like domains"/>
    <property type="match status" value="1"/>
</dbReference>
<gene>
    <name evidence="10" type="primary">Dgri\GH11269</name>
    <name evidence="10" type="ORF">Dgri_GH11269</name>
</gene>
<keyword evidence="2" id="KW-0813">Transport</keyword>
<dbReference type="SUPFAM" id="SSF103473">
    <property type="entry name" value="MFS general substrate transporter"/>
    <property type="match status" value="1"/>
</dbReference>
<dbReference type="STRING" id="7222.B4JDX9"/>
<dbReference type="CDD" id="cd17358">
    <property type="entry name" value="MFS_GLUT6_8_Class3_like"/>
    <property type="match status" value="1"/>
</dbReference>
<dbReference type="PANTHER" id="PTHR48021:SF33">
    <property type="entry name" value="AT22075P-RELATED"/>
    <property type="match status" value="1"/>
</dbReference>
<dbReference type="FunFam" id="1.20.1250.20:FF:000218">
    <property type="entry name" value="facilitated trehalose transporter Tret1"/>
    <property type="match status" value="1"/>
</dbReference>
<feature type="transmembrane region" description="Helical" evidence="8">
    <location>
        <begin position="118"/>
        <end position="140"/>
    </location>
</feature>
<organism evidence="11">
    <name type="scientific">Drosophila grimshawi</name>
    <name type="common">Hawaiian fruit fly</name>
    <name type="synonym">Idiomyia grimshawi</name>
    <dbReference type="NCBI Taxonomy" id="7222"/>
    <lineage>
        <taxon>Eukaryota</taxon>
        <taxon>Metazoa</taxon>
        <taxon>Ecdysozoa</taxon>
        <taxon>Arthropoda</taxon>
        <taxon>Hexapoda</taxon>
        <taxon>Insecta</taxon>
        <taxon>Pterygota</taxon>
        <taxon>Neoptera</taxon>
        <taxon>Endopterygota</taxon>
        <taxon>Diptera</taxon>
        <taxon>Brachycera</taxon>
        <taxon>Muscomorpha</taxon>
        <taxon>Ephydroidea</taxon>
        <taxon>Drosophilidae</taxon>
        <taxon>Drosophila</taxon>
        <taxon>Hawaiian Drosophila</taxon>
    </lineage>
</organism>
<dbReference type="GO" id="GO:0005886">
    <property type="term" value="C:plasma membrane"/>
    <property type="evidence" value="ECO:0007669"/>
    <property type="project" value="UniProtKB-SubCell"/>
</dbReference>
<keyword evidence="7 8" id="KW-0472">Membrane</keyword>
<feature type="transmembrane region" description="Helical" evidence="8">
    <location>
        <begin position="176"/>
        <end position="198"/>
    </location>
</feature>
<dbReference type="Pfam" id="PF00083">
    <property type="entry name" value="Sugar_tr"/>
    <property type="match status" value="1"/>
</dbReference>
<evidence type="ECO:0000313" key="11">
    <source>
        <dbReference type="Proteomes" id="UP000001070"/>
    </source>
</evidence>
<feature type="transmembrane region" description="Helical" evidence="8">
    <location>
        <begin position="309"/>
        <end position="327"/>
    </location>
</feature>
<feature type="transmembrane region" description="Helical" evidence="8">
    <location>
        <begin position="93"/>
        <end position="112"/>
    </location>
</feature>
<keyword evidence="6 8" id="KW-1133">Transmembrane helix</keyword>
<dbReference type="KEGG" id="dgr:6561928"/>
<dbReference type="InterPro" id="IPR050549">
    <property type="entry name" value="MFS_Trehalose_Transporter"/>
</dbReference>
<name>B4JDX9_DROGR</name>
<accession>B4JDX9</accession>
<dbReference type="Proteomes" id="UP000001070">
    <property type="component" value="Unassembled WGS sequence"/>
</dbReference>
<dbReference type="GO" id="GO:0051119">
    <property type="term" value="F:sugar transmembrane transporter activity"/>
    <property type="evidence" value="ECO:0007669"/>
    <property type="project" value="InterPro"/>
</dbReference>
<feature type="transmembrane region" description="Helical" evidence="8">
    <location>
        <begin position="152"/>
        <end position="170"/>
    </location>
</feature>
<protein>
    <submittedName>
        <fullName evidence="10">GH11269</fullName>
    </submittedName>
</protein>
<feature type="transmembrane region" description="Helical" evidence="8">
    <location>
        <begin position="435"/>
        <end position="454"/>
    </location>
</feature>
<dbReference type="eggNOG" id="KOG0254">
    <property type="taxonomic scope" value="Eukaryota"/>
</dbReference>
<feature type="transmembrane region" description="Helical" evidence="8">
    <location>
        <begin position="403"/>
        <end position="423"/>
    </location>
</feature>
<dbReference type="FunCoup" id="B4JDX9">
    <property type="interactions" value="5"/>
</dbReference>
<evidence type="ECO:0000256" key="4">
    <source>
        <dbReference type="ARBA" id="ARBA00022597"/>
    </source>
</evidence>
<dbReference type="InterPro" id="IPR036259">
    <property type="entry name" value="MFS_trans_sf"/>
</dbReference>
<dbReference type="OrthoDB" id="8120565at2759"/>
<dbReference type="EMBL" id="CH916368">
    <property type="protein sequence ID" value="EDW03499.1"/>
    <property type="molecule type" value="Genomic_DNA"/>
</dbReference>
<feature type="transmembrane region" description="Helical" evidence="8">
    <location>
        <begin position="64"/>
        <end position="86"/>
    </location>
</feature>
<dbReference type="AlphaFoldDB" id="B4JDX9"/>
<dbReference type="PANTHER" id="PTHR48021">
    <property type="match status" value="1"/>
</dbReference>
<dbReference type="HOGENOM" id="CLU_001265_30_5_1"/>
<comment type="subcellular location">
    <subcellularLocation>
        <location evidence="1">Cell membrane</location>
        <topology evidence="1">Multi-pass membrane protein</topology>
    </subcellularLocation>
</comment>